<comment type="caution">
    <text evidence="2">The sequence shown here is derived from an EMBL/GenBank/DDBJ whole genome shotgun (WGS) entry which is preliminary data.</text>
</comment>
<evidence type="ECO:0000313" key="3">
    <source>
        <dbReference type="Proteomes" id="UP001620626"/>
    </source>
</evidence>
<dbReference type="EMBL" id="JBICBT010000998">
    <property type="protein sequence ID" value="KAL3088654.1"/>
    <property type="molecule type" value="Genomic_DNA"/>
</dbReference>
<keyword evidence="3" id="KW-1185">Reference proteome</keyword>
<reference evidence="2 3" key="1">
    <citation type="submission" date="2024-10" db="EMBL/GenBank/DDBJ databases">
        <authorList>
            <person name="Kim D."/>
        </authorList>
    </citation>
    <scope>NUCLEOTIDE SEQUENCE [LARGE SCALE GENOMIC DNA]</scope>
    <source>
        <strain evidence="2">BH-2024</strain>
    </source>
</reference>
<sequence>MGGASSQFSHSLQLAPVIGIPSSDANAILFSALYALLQFRCGAWANKWHKMRAKTEKGQVLSMEKILYAPPVPNSLGGLFPKALLTDGTKGPGIGKEMPHFARPSSISHGKMDGY</sequence>
<evidence type="ECO:0000313" key="2">
    <source>
        <dbReference type="EMBL" id="KAL3088654.1"/>
    </source>
</evidence>
<protein>
    <submittedName>
        <fullName evidence="2">Uncharacterized protein</fullName>
    </submittedName>
</protein>
<dbReference type="Proteomes" id="UP001620626">
    <property type="component" value="Unassembled WGS sequence"/>
</dbReference>
<name>A0ABD2JDF0_9BILA</name>
<organism evidence="2 3">
    <name type="scientific">Heterodera trifolii</name>
    <dbReference type="NCBI Taxonomy" id="157864"/>
    <lineage>
        <taxon>Eukaryota</taxon>
        <taxon>Metazoa</taxon>
        <taxon>Ecdysozoa</taxon>
        <taxon>Nematoda</taxon>
        <taxon>Chromadorea</taxon>
        <taxon>Rhabditida</taxon>
        <taxon>Tylenchina</taxon>
        <taxon>Tylenchomorpha</taxon>
        <taxon>Tylenchoidea</taxon>
        <taxon>Heteroderidae</taxon>
        <taxon>Heteroderinae</taxon>
        <taxon>Heterodera</taxon>
    </lineage>
</organism>
<evidence type="ECO:0000256" key="1">
    <source>
        <dbReference type="SAM" id="MobiDB-lite"/>
    </source>
</evidence>
<dbReference type="AlphaFoldDB" id="A0ABD2JDF0"/>
<gene>
    <name evidence="2" type="ORF">niasHT_023272</name>
</gene>
<proteinExistence type="predicted"/>
<feature type="region of interest" description="Disordered" evidence="1">
    <location>
        <begin position="94"/>
        <end position="115"/>
    </location>
</feature>
<accession>A0ABD2JDF0</accession>